<dbReference type="Gene3D" id="2.60.40.10">
    <property type="entry name" value="Immunoglobulins"/>
    <property type="match status" value="1"/>
</dbReference>
<feature type="repeat" description="NHL" evidence="2">
    <location>
        <begin position="125"/>
        <end position="167"/>
    </location>
</feature>
<feature type="domain" description="MBG" evidence="4">
    <location>
        <begin position="504"/>
        <end position="579"/>
    </location>
</feature>
<keyword evidence="8" id="KW-1185">Reference proteome</keyword>
<accession>A0ABW5XQS1</accession>
<evidence type="ECO:0000256" key="1">
    <source>
        <dbReference type="ARBA" id="ARBA00022737"/>
    </source>
</evidence>
<dbReference type="NCBIfam" id="TIGR04183">
    <property type="entry name" value="Por_Secre_tail"/>
    <property type="match status" value="1"/>
</dbReference>
<dbReference type="EMBL" id="JBHUON010000012">
    <property type="protein sequence ID" value="MFD2865311.1"/>
    <property type="molecule type" value="Genomic_DNA"/>
</dbReference>
<evidence type="ECO:0000259" key="4">
    <source>
        <dbReference type="Pfam" id="PF18676"/>
    </source>
</evidence>
<dbReference type="Pfam" id="PF25021">
    <property type="entry name" value="TEN_NHL"/>
    <property type="match status" value="1"/>
</dbReference>
<dbReference type="InterPro" id="IPR013783">
    <property type="entry name" value="Ig-like_fold"/>
</dbReference>
<dbReference type="Pfam" id="PF18962">
    <property type="entry name" value="Por_Secre_tail"/>
    <property type="match status" value="1"/>
</dbReference>
<dbReference type="Proteomes" id="UP001597601">
    <property type="component" value="Unassembled WGS sequence"/>
</dbReference>
<proteinExistence type="predicted"/>
<dbReference type="InterPro" id="IPR026444">
    <property type="entry name" value="Secre_tail"/>
</dbReference>
<dbReference type="Pfam" id="PF01436">
    <property type="entry name" value="NHL"/>
    <property type="match status" value="1"/>
</dbReference>
<dbReference type="InterPro" id="IPR041286">
    <property type="entry name" value="MBG_2"/>
</dbReference>
<dbReference type="PANTHER" id="PTHR13833:SF71">
    <property type="entry name" value="NHL DOMAIN-CONTAINING PROTEIN"/>
    <property type="match status" value="1"/>
</dbReference>
<dbReference type="RefSeq" id="WP_377127413.1">
    <property type="nucleotide sequence ID" value="NZ_JBHUON010000012.1"/>
</dbReference>
<dbReference type="SUPFAM" id="SSF101898">
    <property type="entry name" value="NHL repeat"/>
    <property type="match status" value="1"/>
</dbReference>
<protein>
    <submittedName>
        <fullName evidence="7">MBG domain-containing protein</fullName>
    </submittedName>
</protein>
<evidence type="ECO:0000259" key="5">
    <source>
        <dbReference type="Pfam" id="PF18962"/>
    </source>
</evidence>
<comment type="caution">
    <text evidence="7">The sequence shown here is derived from an EMBL/GenBank/DDBJ whole genome shotgun (WGS) entry which is preliminary data.</text>
</comment>
<evidence type="ECO:0000256" key="3">
    <source>
        <dbReference type="SAM" id="SignalP"/>
    </source>
</evidence>
<dbReference type="InterPro" id="IPR011042">
    <property type="entry name" value="6-blade_b-propeller_TolB-like"/>
</dbReference>
<feature type="domain" description="Secretion system C-terminal sorting" evidence="5">
    <location>
        <begin position="822"/>
        <end position="893"/>
    </location>
</feature>
<name>A0ABW5XQS1_9SPHI</name>
<feature type="domain" description="Teneurin NHL" evidence="6">
    <location>
        <begin position="129"/>
        <end position="275"/>
    </location>
</feature>
<dbReference type="Gene3D" id="3.30.160.710">
    <property type="match status" value="1"/>
</dbReference>
<gene>
    <name evidence="7" type="ORF">ACFSYC_11490</name>
</gene>
<keyword evidence="1" id="KW-0677">Repeat</keyword>
<dbReference type="PROSITE" id="PS51125">
    <property type="entry name" value="NHL"/>
    <property type="match status" value="2"/>
</dbReference>
<sequence length="897" mass="94107">MNRLYKLFYFFAGILLVNTVYAQTPVLSYTTPQNFAIGKSISPIKITNTGPQIPEGFYAQGSGIAGNGSYGYFDSKTSYMASFANPVGITMDSYGNIFVADANNNAIRKIEPDGSTSTLAGGNGAGNTDGTGKAAKFNYPTGVAAGSDGNVYVADFGNNSIRKITPEGVVTTVTKSGLNLPYGLTVGANLDIIVADTYSNSIKRVTQEGGVTTIAGNGAPALVDGPGASASFYLPYGVVLDRTGSIYVADRNNNALRKVSPAGFVSTVVRNTNLSKPTGITIDSSGVLFVSNSQGFVTKVSTTGTSTIFAGADSVHYDGVNYLEGVDTSARYGVECGIGYDFTGNLLIADGQNFQVRRISLNGFKISPKLPSGLIFDGQATILGTPSALSPSTNYTVAGYTRSLAASTNINITVSNTAPQTLSFNGITSAGYGAPDIKNFAKSTNPGIPITYTSSNTLVAVIVNNAIRVIGLGTTNITANQAGDASYQPAPAITQQLTITKGLLTVTANDQQKITGQQNPTLTFKYSGFASGEDSTKITTLPVAQTTATTASAAGIYPITVSDGIANNYNFSYVPGSLTISGTPVISAAGPTAFLAGDSVILSVTYPAGYTYQWNYNGTSIPGATASSYKATKSGDYTVSIITNGRSAVSPVTTVTAAFILPPQNFKLLINSASCKGSNNGSVAIKATKNLNYTATVTDSGNGNTSFNFTDTVTIRNLKPGTYTICITVVGQIYSQCYSVKVVEPKDLSVFSNVDRTQNSITLQLYGGTSYIVNLNGKIYTTAQTQLSFPLANGTNKVTVTTDRLCQGVFDKEIVVNDFTPYPNPFVNTLNINIGKSVSKQIHVSVFSLVSGKEIYTRAYSFKAGILQLDLKELGAGLYYLNLSLDNKISSYKILKK</sequence>
<dbReference type="Pfam" id="PF18676">
    <property type="entry name" value="MBG_2"/>
    <property type="match status" value="1"/>
</dbReference>
<dbReference type="InterPro" id="IPR056822">
    <property type="entry name" value="TEN_NHL"/>
</dbReference>
<feature type="signal peptide" evidence="3">
    <location>
        <begin position="1"/>
        <end position="22"/>
    </location>
</feature>
<dbReference type="InterPro" id="IPR001258">
    <property type="entry name" value="NHL_repeat"/>
</dbReference>
<evidence type="ECO:0000313" key="8">
    <source>
        <dbReference type="Proteomes" id="UP001597601"/>
    </source>
</evidence>
<feature type="chain" id="PRO_5046676654" evidence="3">
    <location>
        <begin position="23"/>
        <end position="897"/>
    </location>
</feature>
<dbReference type="PANTHER" id="PTHR13833">
    <property type="match status" value="1"/>
</dbReference>
<evidence type="ECO:0000256" key="2">
    <source>
        <dbReference type="PROSITE-ProRule" id="PRU00504"/>
    </source>
</evidence>
<keyword evidence="3" id="KW-0732">Signal</keyword>
<organism evidence="7 8">
    <name type="scientific">Mucilaginibacter antarcticus</name>
    <dbReference type="NCBI Taxonomy" id="1855725"/>
    <lineage>
        <taxon>Bacteria</taxon>
        <taxon>Pseudomonadati</taxon>
        <taxon>Bacteroidota</taxon>
        <taxon>Sphingobacteriia</taxon>
        <taxon>Sphingobacteriales</taxon>
        <taxon>Sphingobacteriaceae</taxon>
        <taxon>Mucilaginibacter</taxon>
    </lineage>
</organism>
<reference evidence="8" key="1">
    <citation type="journal article" date="2019" name="Int. J. Syst. Evol. Microbiol.">
        <title>The Global Catalogue of Microorganisms (GCM) 10K type strain sequencing project: providing services to taxonomists for standard genome sequencing and annotation.</title>
        <authorList>
            <consortium name="The Broad Institute Genomics Platform"/>
            <consortium name="The Broad Institute Genome Sequencing Center for Infectious Disease"/>
            <person name="Wu L."/>
            <person name="Ma J."/>
        </authorList>
    </citation>
    <scope>NUCLEOTIDE SEQUENCE [LARGE SCALE GENOMIC DNA]</scope>
    <source>
        <strain evidence="8">KCTC 52232</strain>
    </source>
</reference>
<dbReference type="Gene3D" id="2.120.10.30">
    <property type="entry name" value="TolB, C-terminal domain"/>
    <property type="match status" value="3"/>
</dbReference>
<feature type="repeat" description="NHL" evidence="2">
    <location>
        <begin position="83"/>
        <end position="113"/>
    </location>
</feature>
<evidence type="ECO:0000259" key="6">
    <source>
        <dbReference type="Pfam" id="PF25021"/>
    </source>
</evidence>
<evidence type="ECO:0000313" key="7">
    <source>
        <dbReference type="EMBL" id="MFD2865311.1"/>
    </source>
</evidence>